<evidence type="ECO:0000313" key="6">
    <source>
        <dbReference type="EMBL" id="MCW6511341.1"/>
    </source>
</evidence>
<comment type="function">
    <text evidence="1">Is involved in generating a small heat-stable compound (Nod), an acylated oligomer of N-acetylglucosamine, that stimulates mitosis in various plant protoplasts.</text>
</comment>
<dbReference type="CDD" id="cd10941">
    <property type="entry name" value="CE4_PuuE_HpPgdA_like_2"/>
    <property type="match status" value="1"/>
</dbReference>
<dbReference type="InterPro" id="IPR022560">
    <property type="entry name" value="DUF3473"/>
</dbReference>
<protein>
    <recommendedName>
        <fullName evidence="3">Chitooligosaccharide deacetylase</fullName>
    </recommendedName>
    <alternativeName>
        <fullName evidence="4">Nodulation protein B</fullName>
    </alternativeName>
</protein>
<feature type="domain" description="NodB homology" evidence="5">
    <location>
        <begin position="40"/>
        <end position="301"/>
    </location>
</feature>
<dbReference type="PANTHER" id="PTHR47561:SF1">
    <property type="entry name" value="POLYSACCHARIDE DEACETYLASE FAMILY PROTEIN (AFU_ORTHOLOGUE AFUA_6G05030)"/>
    <property type="match status" value="1"/>
</dbReference>
<dbReference type="InterPro" id="IPR011330">
    <property type="entry name" value="Glyco_hydro/deAcase_b/a-brl"/>
</dbReference>
<keyword evidence="7" id="KW-1185">Reference proteome</keyword>
<accession>A0AA42CMA1</accession>
<dbReference type="InterPro" id="IPR014344">
    <property type="entry name" value="XrtA_polysacc_deacetyl"/>
</dbReference>
<dbReference type="Gene3D" id="3.20.20.370">
    <property type="entry name" value="Glycoside hydrolase/deacetylase"/>
    <property type="match status" value="1"/>
</dbReference>
<gene>
    <name evidence="6" type="ORF">M8523_25495</name>
</gene>
<evidence type="ECO:0000256" key="1">
    <source>
        <dbReference type="ARBA" id="ARBA00003236"/>
    </source>
</evidence>
<dbReference type="Proteomes" id="UP001165667">
    <property type="component" value="Unassembled WGS sequence"/>
</dbReference>
<name>A0AA42CMA1_9HYPH</name>
<organism evidence="6 7">
    <name type="scientific">Lichenifustis flavocetrariae</name>
    <dbReference type="NCBI Taxonomy" id="2949735"/>
    <lineage>
        <taxon>Bacteria</taxon>
        <taxon>Pseudomonadati</taxon>
        <taxon>Pseudomonadota</taxon>
        <taxon>Alphaproteobacteria</taxon>
        <taxon>Hyphomicrobiales</taxon>
        <taxon>Lichenihabitantaceae</taxon>
        <taxon>Lichenifustis</taxon>
    </lineage>
</organism>
<reference evidence="6" key="1">
    <citation type="submission" date="2022-05" db="EMBL/GenBank/DDBJ databases">
        <authorList>
            <person name="Pankratov T."/>
        </authorList>
    </citation>
    <scope>NUCLEOTIDE SEQUENCE</scope>
    <source>
        <strain evidence="6">BP6-180914</strain>
    </source>
</reference>
<dbReference type="Pfam" id="PF11959">
    <property type="entry name" value="DUF3473"/>
    <property type="match status" value="1"/>
</dbReference>
<dbReference type="GO" id="GO:0016810">
    <property type="term" value="F:hydrolase activity, acting on carbon-nitrogen (but not peptide) bonds"/>
    <property type="evidence" value="ECO:0007669"/>
    <property type="project" value="InterPro"/>
</dbReference>
<evidence type="ECO:0000256" key="4">
    <source>
        <dbReference type="ARBA" id="ARBA00032976"/>
    </source>
</evidence>
<dbReference type="InterPro" id="IPR045235">
    <property type="entry name" value="PuuE_HpPgdA-like"/>
</dbReference>
<dbReference type="GO" id="GO:0005975">
    <property type="term" value="P:carbohydrate metabolic process"/>
    <property type="evidence" value="ECO:0007669"/>
    <property type="project" value="InterPro"/>
</dbReference>
<dbReference type="NCBIfam" id="TIGR03006">
    <property type="entry name" value="pepcterm_polyde"/>
    <property type="match status" value="1"/>
</dbReference>
<dbReference type="SUPFAM" id="SSF88713">
    <property type="entry name" value="Glycoside hydrolase/deacetylase"/>
    <property type="match status" value="1"/>
</dbReference>
<comment type="caution">
    <text evidence="6">The sequence shown here is derived from an EMBL/GenBank/DDBJ whole genome shotgun (WGS) entry which is preliminary data.</text>
</comment>
<evidence type="ECO:0000256" key="3">
    <source>
        <dbReference type="ARBA" id="ARBA00020071"/>
    </source>
</evidence>
<dbReference type="RefSeq" id="WP_282587717.1">
    <property type="nucleotide sequence ID" value="NZ_JAMOIM010000024.1"/>
</dbReference>
<proteinExistence type="inferred from homology"/>
<comment type="similarity">
    <text evidence="2">Belongs to the polysaccharide deacetylase family.</text>
</comment>
<dbReference type="PROSITE" id="PS51677">
    <property type="entry name" value="NODB"/>
    <property type="match status" value="1"/>
</dbReference>
<sequence length="301" mass="33603">MRVVEILEDACRGHKSPLNAMSVDVEEHFHAAALANAYPRAGWAGLESRVTASTESVITQFDRWGAKGTFFTLGCVAERYPRLVRKIVDAGHEIASHGYDHIRVTDQMPQAFAADVTRTRKVLEDIGGQAVLGYRAANFSINDRTEWAFEALADAGYRYSSSINPIRHDHYGSPDAPRQPFRPGPGPVVEIPITAVPWLGRRWPAGGGGYFRLLPYGLWRRAVRRVNCAEARPVNFYFHPWEIDPGQPRAKVGAVARFRHYVNLDTMQSKLDRLLAEFRWGRMDQVYAEALAGGALARSAA</sequence>
<dbReference type="PANTHER" id="PTHR47561">
    <property type="entry name" value="POLYSACCHARIDE DEACETYLASE FAMILY PROTEIN (AFU_ORTHOLOGUE AFUA_6G05030)"/>
    <property type="match status" value="1"/>
</dbReference>
<evidence type="ECO:0000313" key="7">
    <source>
        <dbReference type="Proteomes" id="UP001165667"/>
    </source>
</evidence>
<dbReference type="AlphaFoldDB" id="A0AA42CMA1"/>
<evidence type="ECO:0000259" key="5">
    <source>
        <dbReference type="PROSITE" id="PS51677"/>
    </source>
</evidence>
<evidence type="ECO:0000256" key="2">
    <source>
        <dbReference type="ARBA" id="ARBA00010973"/>
    </source>
</evidence>
<dbReference type="EMBL" id="JAMOIM010000024">
    <property type="protein sequence ID" value="MCW6511341.1"/>
    <property type="molecule type" value="Genomic_DNA"/>
</dbReference>
<dbReference type="Pfam" id="PF01522">
    <property type="entry name" value="Polysacc_deac_1"/>
    <property type="match status" value="1"/>
</dbReference>
<dbReference type="InterPro" id="IPR002509">
    <property type="entry name" value="NODB_dom"/>
</dbReference>